<dbReference type="Proteomes" id="UP000504632">
    <property type="component" value="Chromosome 16"/>
</dbReference>
<evidence type="ECO:0000259" key="1">
    <source>
        <dbReference type="SMART" id="SM01022"/>
    </source>
</evidence>
<organism evidence="2 3">
    <name type="scientific">Chanos chanos</name>
    <name type="common">Milkfish</name>
    <name type="synonym">Mugil chanos</name>
    <dbReference type="NCBI Taxonomy" id="29144"/>
    <lineage>
        <taxon>Eukaryota</taxon>
        <taxon>Metazoa</taxon>
        <taxon>Chordata</taxon>
        <taxon>Craniata</taxon>
        <taxon>Vertebrata</taxon>
        <taxon>Euteleostomi</taxon>
        <taxon>Actinopterygii</taxon>
        <taxon>Neopterygii</taxon>
        <taxon>Teleostei</taxon>
        <taxon>Ostariophysi</taxon>
        <taxon>Gonorynchiformes</taxon>
        <taxon>Chanidae</taxon>
        <taxon>Chanos</taxon>
    </lineage>
</organism>
<dbReference type="InParanoid" id="A0A6J2X017"/>
<dbReference type="RefSeq" id="XP_030649737.1">
    <property type="nucleotide sequence ID" value="XM_030793877.1"/>
</dbReference>
<feature type="domain" description="ASCH" evidence="1">
    <location>
        <begin position="8"/>
        <end position="113"/>
    </location>
</feature>
<dbReference type="InterPro" id="IPR007374">
    <property type="entry name" value="ASCH_domain"/>
</dbReference>
<dbReference type="InterPro" id="IPR015947">
    <property type="entry name" value="PUA-like_sf"/>
</dbReference>
<gene>
    <name evidence="3" type="primary">LOC115829710</name>
</gene>
<dbReference type="SUPFAM" id="SSF88697">
    <property type="entry name" value="PUA domain-like"/>
    <property type="match status" value="1"/>
</dbReference>
<reference evidence="3" key="1">
    <citation type="submission" date="2025-08" db="UniProtKB">
        <authorList>
            <consortium name="RefSeq"/>
        </authorList>
    </citation>
    <scope>IDENTIFICATION</scope>
</reference>
<evidence type="ECO:0000313" key="2">
    <source>
        <dbReference type="Proteomes" id="UP000504632"/>
    </source>
</evidence>
<proteinExistence type="predicted"/>
<dbReference type="OrthoDB" id="2865258at2759"/>
<dbReference type="PANTHER" id="PTHR31666">
    <property type="entry name" value="PROTEIN CXORF40A-RELATED"/>
    <property type="match status" value="1"/>
</dbReference>
<name>A0A6J2X017_CHACN</name>
<sequence length="167" mass="18996">MSLEVGCLSFRQPYAGLVLNGLKTIETRWRPLLSEMRHCTLAVHIAQKDWEGDEWKEILTHTLGMTRSQIDDLLQSGERFGRGVVAGLVDVGETWFCPENLPDEEVQELERAACLRGLAGKHLTRLSNPRWLAQPLYGRGHKDVWTVHIPVQFLPSSVPLRQENDKT</sequence>
<dbReference type="PANTHER" id="PTHR31666:SF0">
    <property type="entry name" value="PROTEIN EOLA1-RELATED"/>
    <property type="match status" value="1"/>
</dbReference>
<dbReference type="SMART" id="SM01022">
    <property type="entry name" value="ASCH"/>
    <property type="match status" value="1"/>
</dbReference>
<evidence type="ECO:0000313" key="3">
    <source>
        <dbReference type="RefSeq" id="XP_030649737.1"/>
    </source>
</evidence>
<dbReference type="AlphaFoldDB" id="A0A6J2X017"/>
<keyword evidence="2" id="KW-1185">Reference proteome</keyword>
<dbReference type="InterPro" id="IPR033615">
    <property type="entry name" value="EOLA1/EOLA2"/>
</dbReference>
<accession>A0A6J2X017</accession>
<protein>
    <submittedName>
        <fullName evidence="3">Protein CXorf40A-like</fullName>
    </submittedName>
</protein>
<dbReference type="GeneID" id="115829710"/>